<protein>
    <submittedName>
        <fullName evidence="1">Uncharacterized protein</fullName>
    </submittedName>
</protein>
<comment type="caution">
    <text evidence="1">The sequence shown here is derived from an EMBL/GenBank/DDBJ whole genome shotgun (WGS) entry which is preliminary data.</text>
</comment>
<dbReference type="Proteomes" id="UP000699462">
    <property type="component" value="Unassembled WGS sequence"/>
</dbReference>
<name>A0A8T0DC12_9TREM</name>
<accession>A0A8T0DC12</accession>
<sequence length="98" mass="10446">MRGFLLACPNNLPPSYFHIREERPAFIGDPDTSTTTDRATATKVTNSTTDFSSTAINQPGAWTPIPLTFPGIFLISPSTAPKAAAPKHDNSLQASTNA</sequence>
<evidence type="ECO:0000313" key="1">
    <source>
        <dbReference type="EMBL" id="KAF8564348.1"/>
    </source>
</evidence>
<reference evidence="1 2" key="1">
    <citation type="submission" date="2019-07" db="EMBL/GenBank/DDBJ databases">
        <title>Annotation for the trematode Paragonimus westermani.</title>
        <authorList>
            <person name="Choi Y.-J."/>
        </authorList>
    </citation>
    <scope>NUCLEOTIDE SEQUENCE [LARGE SCALE GENOMIC DNA]</scope>
    <source>
        <strain evidence="1">180907_Pwestermani</strain>
    </source>
</reference>
<keyword evidence="2" id="KW-1185">Reference proteome</keyword>
<gene>
    <name evidence="1" type="ORF">P879_11003</name>
</gene>
<proteinExistence type="predicted"/>
<evidence type="ECO:0000313" key="2">
    <source>
        <dbReference type="Proteomes" id="UP000699462"/>
    </source>
</evidence>
<organism evidence="1 2">
    <name type="scientific">Paragonimus westermani</name>
    <dbReference type="NCBI Taxonomy" id="34504"/>
    <lineage>
        <taxon>Eukaryota</taxon>
        <taxon>Metazoa</taxon>
        <taxon>Spiralia</taxon>
        <taxon>Lophotrochozoa</taxon>
        <taxon>Platyhelminthes</taxon>
        <taxon>Trematoda</taxon>
        <taxon>Digenea</taxon>
        <taxon>Plagiorchiida</taxon>
        <taxon>Troglotremata</taxon>
        <taxon>Troglotrematidae</taxon>
        <taxon>Paragonimus</taxon>
    </lineage>
</organism>
<dbReference type="EMBL" id="JTDF01008942">
    <property type="protein sequence ID" value="KAF8564348.1"/>
    <property type="molecule type" value="Genomic_DNA"/>
</dbReference>
<dbReference type="AlphaFoldDB" id="A0A8T0DC12"/>